<organism evidence="3 4">
    <name type="scientific">Pseudonocardia alaniniphila</name>
    <dbReference type="NCBI Taxonomy" id="75291"/>
    <lineage>
        <taxon>Bacteria</taxon>
        <taxon>Bacillati</taxon>
        <taxon>Actinomycetota</taxon>
        <taxon>Actinomycetes</taxon>
        <taxon>Pseudonocardiales</taxon>
        <taxon>Pseudonocardiaceae</taxon>
        <taxon>Pseudonocardia</taxon>
    </lineage>
</organism>
<evidence type="ECO:0000313" key="4">
    <source>
        <dbReference type="Proteomes" id="UP001299970"/>
    </source>
</evidence>
<evidence type="ECO:0000256" key="1">
    <source>
        <dbReference type="ARBA" id="ARBA00022723"/>
    </source>
</evidence>
<dbReference type="PANTHER" id="PTHR43084">
    <property type="entry name" value="PERSULFIDE DIOXYGENASE ETHE1"/>
    <property type="match status" value="1"/>
</dbReference>
<dbReference type="SMART" id="SM00849">
    <property type="entry name" value="Lactamase_B"/>
    <property type="match status" value="1"/>
</dbReference>
<accession>A0ABS9T6E1</accession>
<dbReference type="SUPFAM" id="SSF56281">
    <property type="entry name" value="Metallo-hydrolase/oxidoreductase"/>
    <property type="match status" value="1"/>
</dbReference>
<dbReference type="InterPro" id="IPR036873">
    <property type="entry name" value="Rhodanese-like_dom_sf"/>
</dbReference>
<dbReference type="CDD" id="cd07724">
    <property type="entry name" value="POD-like_MBL-fold"/>
    <property type="match status" value="1"/>
</dbReference>
<dbReference type="InterPro" id="IPR051682">
    <property type="entry name" value="Mito_Persulfide_Diox"/>
</dbReference>
<proteinExistence type="predicted"/>
<dbReference type="PROSITE" id="PS00380">
    <property type="entry name" value="RHODANESE_1"/>
    <property type="match status" value="1"/>
</dbReference>
<dbReference type="Gene3D" id="3.40.250.10">
    <property type="entry name" value="Rhodanese-like domain"/>
    <property type="match status" value="2"/>
</dbReference>
<dbReference type="Pfam" id="PF00753">
    <property type="entry name" value="Lactamase_B"/>
    <property type="match status" value="1"/>
</dbReference>
<keyword evidence="1" id="KW-0479">Metal-binding</keyword>
<gene>
    <name evidence="3" type="ORF">MMF94_00290</name>
</gene>
<evidence type="ECO:0000259" key="2">
    <source>
        <dbReference type="PROSITE" id="PS50206"/>
    </source>
</evidence>
<dbReference type="RefSeq" id="WP_241034139.1">
    <property type="nucleotide sequence ID" value="NZ_BAAAJF010000034.1"/>
</dbReference>
<evidence type="ECO:0000313" key="3">
    <source>
        <dbReference type="EMBL" id="MCH6164104.1"/>
    </source>
</evidence>
<name>A0ABS9T6E1_9PSEU</name>
<protein>
    <submittedName>
        <fullName evidence="3">MBL fold metallo-hydrolase</fullName>
    </submittedName>
</protein>
<dbReference type="EMBL" id="JAKXMK010000001">
    <property type="protein sequence ID" value="MCH6164104.1"/>
    <property type="molecule type" value="Genomic_DNA"/>
</dbReference>
<sequence length="466" mass="48757">MRDSNDVTVAASSEAVLPLVDTGLGNSTYVVDLGDGGALVVDPPRDLRAVRAAIGKAGLRIRFAADTHLHADFLSGARQLAHDDGAQVLASAAGGRQFGHRGLTDGDEVDLGGLVLSAMGTPGHTDEHLSFLVSDSGSPVGVFTGGSLIVGSAARTDLLGPERTEELARAQFRSLQRLARLPDPTAVWPTHGAGSFCSAPPGAERTSTIGRELASNPLLRIDDEDRFVEQLLGSLGSHPPYFLRLAEVNRRGPTLLDATTAGRLPQLPVSDVRRRRAAGAVLVDVRPVAHYARAHIQGAVSIPLRAQFATWLGWMVAADVPIVVVRDPDQDLVELIWQALNIGVERLVGELAGGTDAWAAAGLPTTGIRLLGPAEIDQQHRVLDVRQEAEFTSGHLPGAVHVELGSLTHVTAALTDVPTVVMCGHGERAAGAASLLERAGHHEVAVLRGGPDDWAAATGGELVPGP</sequence>
<feature type="domain" description="Rhodanese" evidence="2">
    <location>
        <begin position="376"/>
        <end position="463"/>
    </location>
</feature>
<dbReference type="PROSITE" id="PS50206">
    <property type="entry name" value="RHODANESE_3"/>
    <property type="match status" value="2"/>
</dbReference>
<keyword evidence="4" id="KW-1185">Reference proteome</keyword>
<feature type="domain" description="Rhodanese" evidence="2">
    <location>
        <begin position="276"/>
        <end position="367"/>
    </location>
</feature>
<reference evidence="3 4" key="1">
    <citation type="submission" date="2022-03" db="EMBL/GenBank/DDBJ databases">
        <title>Pseudonocardia alaer sp. nov., a novel actinomycete isolated from reed forest soil.</title>
        <authorList>
            <person name="Wang L."/>
        </authorList>
    </citation>
    <scope>NUCLEOTIDE SEQUENCE [LARGE SCALE GENOMIC DNA]</scope>
    <source>
        <strain evidence="3 4">Y-16303</strain>
    </source>
</reference>
<dbReference type="InterPro" id="IPR036866">
    <property type="entry name" value="RibonucZ/Hydroxyglut_hydro"/>
</dbReference>
<dbReference type="Pfam" id="PF00581">
    <property type="entry name" value="Rhodanese"/>
    <property type="match status" value="2"/>
</dbReference>
<dbReference type="PANTHER" id="PTHR43084:SF1">
    <property type="entry name" value="PERSULFIDE DIOXYGENASE ETHE1, MITOCHONDRIAL"/>
    <property type="match status" value="1"/>
</dbReference>
<dbReference type="Proteomes" id="UP001299970">
    <property type="component" value="Unassembled WGS sequence"/>
</dbReference>
<dbReference type="SUPFAM" id="SSF52821">
    <property type="entry name" value="Rhodanese/Cell cycle control phosphatase"/>
    <property type="match status" value="2"/>
</dbReference>
<dbReference type="InterPro" id="IPR001307">
    <property type="entry name" value="Thiosulphate_STrfase_CS"/>
</dbReference>
<comment type="caution">
    <text evidence="3">The sequence shown here is derived from an EMBL/GenBank/DDBJ whole genome shotgun (WGS) entry which is preliminary data.</text>
</comment>
<dbReference type="InterPro" id="IPR001763">
    <property type="entry name" value="Rhodanese-like_dom"/>
</dbReference>
<dbReference type="Gene3D" id="3.60.15.10">
    <property type="entry name" value="Ribonuclease Z/Hydroxyacylglutathione hydrolase-like"/>
    <property type="match status" value="1"/>
</dbReference>
<dbReference type="SMART" id="SM00450">
    <property type="entry name" value="RHOD"/>
    <property type="match status" value="2"/>
</dbReference>
<dbReference type="CDD" id="cd00158">
    <property type="entry name" value="RHOD"/>
    <property type="match status" value="1"/>
</dbReference>
<dbReference type="InterPro" id="IPR001279">
    <property type="entry name" value="Metallo-B-lactamas"/>
</dbReference>
<dbReference type="InterPro" id="IPR044528">
    <property type="entry name" value="POD-like_MBL-fold"/>
</dbReference>